<dbReference type="InterPro" id="IPR018713">
    <property type="entry name" value="MPAB/Lcp_cat_dom"/>
</dbReference>
<evidence type="ECO:0000259" key="1">
    <source>
        <dbReference type="Pfam" id="PF09995"/>
    </source>
</evidence>
<feature type="domain" description="ER-bound oxygenase mpaB/mpaB'/Rubber oxygenase catalytic" evidence="1">
    <location>
        <begin position="23"/>
        <end position="273"/>
    </location>
</feature>
<name>A0A375YTV0_MYCSH</name>
<sequence>MMHGRKDSQVDGRVNLGPDSLIWRWAGDMRIAFEGGTAGLLQTMHPAIGYALIEHSNFFDDPVDRVFRSLPGILGTVYDGQGESTGRRVRDYHRDIKGTQPDGTRYHALNPETYWWAHATFQRMVERVAEHWDTHRLSDAERDRLYSEGCEWYRRYGMTKSVLPADRGEFDAQWNRYCAEVLEPNPAADYLIDFINRSTIPDMSTSPFFPAPPALKPIANRLLPTWPVRAALAPPMRLVIFGGLPAQVRKRFAIYWTEYDQRAYSAVRAAIRTAWPYVPASLKWHYTARKGWLREIGKLPRRF</sequence>
<reference evidence="2 3" key="1">
    <citation type="submission" date="2018-05" db="EMBL/GenBank/DDBJ databases">
        <authorList>
            <consortium name="IHU Genomes"/>
        </authorList>
    </citation>
    <scope>NUCLEOTIDE SEQUENCE [LARGE SCALE GENOMIC DNA]</scope>
    <source>
        <strain evidence="2 3">P7336</strain>
    </source>
</reference>
<dbReference type="AlphaFoldDB" id="A0A375YTV0"/>
<dbReference type="PANTHER" id="PTHR36151:SF3">
    <property type="entry name" value="ER-BOUND OXYGENASE MPAB_MPAB'_RUBBER OXYGENASE CATALYTIC DOMAIN-CONTAINING PROTEIN"/>
    <property type="match status" value="1"/>
</dbReference>
<evidence type="ECO:0000313" key="2">
    <source>
        <dbReference type="EMBL" id="SRX92286.1"/>
    </source>
</evidence>
<dbReference type="RefSeq" id="WP_181786522.1">
    <property type="nucleotide sequence ID" value="NZ_JACKUN010000033.1"/>
</dbReference>
<dbReference type="Proteomes" id="UP000252015">
    <property type="component" value="Unassembled WGS sequence"/>
</dbReference>
<evidence type="ECO:0000313" key="3">
    <source>
        <dbReference type="Proteomes" id="UP000252015"/>
    </source>
</evidence>
<dbReference type="PANTHER" id="PTHR36151">
    <property type="entry name" value="BLR2777 PROTEIN"/>
    <property type="match status" value="1"/>
</dbReference>
<keyword evidence="3" id="KW-1185">Reference proteome</keyword>
<gene>
    <name evidence="2" type="ORF">MSP7336_00511</name>
</gene>
<dbReference type="EMBL" id="UEGW01000001">
    <property type="protein sequence ID" value="SRX92286.1"/>
    <property type="molecule type" value="Genomic_DNA"/>
</dbReference>
<dbReference type="Pfam" id="PF09995">
    <property type="entry name" value="MPAB_Lcp_cat"/>
    <property type="match status" value="1"/>
</dbReference>
<dbReference type="GO" id="GO:0016491">
    <property type="term" value="F:oxidoreductase activity"/>
    <property type="evidence" value="ECO:0007669"/>
    <property type="project" value="InterPro"/>
</dbReference>
<accession>A0A375YTV0</accession>
<organism evidence="2 3">
    <name type="scientific">Mycobacterium shimoidei</name>
    <dbReference type="NCBI Taxonomy" id="29313"/>
    <lineage>
        <taxon>Bacteria</taxon>
        <taxon>Bacillati</taxon>
        <taxon>Actinomycetota</taxon>
        <taxon>Actinomycetes</taxon>
        <taxon>Mycobacteriales</taxon>
        <taxon>Mycobacteriaceae</taxon>
        <taxon>Mycobacterium</taxon>
    </lineage>
</organism>
<proteinExistence type="predicted"/>
<protein>
    <recommendedName>
        <fullName evidence="1">ER-bound oxygenase mpaB/mpaB'/Rubber oxygenase catalytic domain-containing protein</fullName>
    </recommendedName>
</protein>
<dbReference type="STRING" id="29313.BHQ16_18600"/>